<dbReference type="SUPFAM" id="SSF109604">
    <property type="entry name" value="HD-domain/PDEase-like"/>
    <property type="match status" value="1"/>
</dbReference>
<dbReference type="PANTHER" id="PTHR33525">
    <property type="match status" value="1"/>
</dbReference>
<dbReference type="Gene3D" id="1.10.3210.10">
    <property type="entry name" value="Hypothetical protein af1432"/>
    <property type="match status" value="1"/>
</dbReference>
<dbReference type="InterPro" id="IPR013976">
    <property type="entry name" value="HDOD"/>
</dbReference>
<reference evidence="2" key="1">
    <citation type="submission" date="2019-12" db="EMBL/GenBank/DDBJ databases">
        <title>Novel species isolated from a subtropical stream in China.</title>
        <authorList>
            <person name="Lu H."/>
        </authorList>
    </citation>
    <scope>NUCLEOTIDE SEQUENCE [LARGE SCALE GENOMIC DNA]</scope>
    <source>
        <strain evidence="2">FT93W</strain>
    </source>
</reference>
<dbReference type="PANTHER" id="PTHR33525:SF4">
    <property type="entry name" value="CYCLIC DI-GMP PHOSPHODIESTERASE CDGJ"/>
    <property type="match status" value="1"/>
</dbReference>
<name>A0A845HZI8_9BURK</name>
<dbReference type="Pfam" id="PF08668">
    <property type="entry name" value="HDOD"/>
    <property type="match status" value="1"/>
</dbReference>
<dbReference type="AlphaFoldDB" id="A0A845HZI8"/>
<feature type="domain" description="HDOD" evidence="1">
    <location>
        <begin position="116"/>
        <end position="304"/>
    </location>
</feature>
<proteinExistence type="predicted"/>
<dbReference type="Proteomes" id="UP000444316">
    <property type="component" value="Unassembled WGS sequence"/>
</dbReference>
<evidence type="ECO:0000313" key="3">
    <source>
        <dbReference type="Proteomes" id="UP000444316"/>
    </source>
</evidence>
<protein>
    <submittedName>
        <fullName evidence="2">HDOD domain-containing protein</fullName>
    </submittedName>
</protein>
<keyword evidence="3" id="KW-1185">Reference proteome</keyword>
<accession>A0A845HZI8</accession>
<dbReference type="PROSITE" id="PS51833">
    <property type="entry name" value="HDOD"/>
    <property type="match status" value="1"/>
</dbReference>
<organism evidence="2 3">
    <name type="scientific">Duganella fentianensis</name>
    <dbReference type="NCBI Taxonomy" id="2692177"/>
    <lineage>
        <taxon>Bacteria</taxon>
        <taxon>Pseudomonadati</taxon>
        <taxon>Pseudomonadota</taxon>
        <taxon>Betaproteobacteria</taxon>
        <taxon>Burkholderiales</taxon>
        <taxon>Oxalobacteraceae</taxon>
        <taxon>Telluria group</taxon>
        <taxon>Duganella</taxon>
    </lineage>
</organism>
<comment type="caution">
    <text evidence="2">The sequence shown here is derived from an EMBL/GenBank/DDBJ whole genome shotgun (WGS) entry which is preliminary data.</text>
</comment>
<evidence type="ECO:0000313" key="2">
    <source>
        <dbReference type="EMBL" id="MYN45217.1"/>
    </source>
</evidence>
<evidence type="ECO:0000259" key="1">
    <source>
        <dbReference type="PROSITE" id="PS51833"/>
    </source>
</evidence>
<dbReference type="RefSeq" id="WP_161034887.1">
    <property type="nucleotide sequence ID" value="NZ_WWCL01000002.1"/>
</dbReference>
<dbReference type="EMBL" id="WWCL01000002">
    <property type="protein sequence ID" value="MYN45217.1"/>
    <property type="molecule type" value="Genomic_DNA"/>
</dbReference>
<dbReference type="InterPro" id="IPR052340">
    <property type="entry name" value="RNase_Y/CdgJ"/>
</dbReference>
<sequence length="333" mass="36022">MTATPVTPPVFIHPLADRHGVPSALLLDARGMQPETAPLELLQQLADGSMACYFRDGLSHASQQLLLDAGWLAAPADEIHHSDTALDREFKQVPGTASWIEGEWFLAPPPKPVGSQAASRALALKLVQLVSADADTHEIEALLRQDPTLSYHLLRLVNSLGMGTTRKVSSFSQAILILGRAQLRRWLNLMLFSARESDQRSAMLLARVAVRARSMELLAREAGYDKAQQEQAFMAGMFSLLGVLFGMSLAEVLQPLTISEELSQALLQRAGALGQLLALVEAAEHADLMALTRGLHAMQIDVAAYNQIQADAYLWMQAIAAGKSGNDAGNDDA</sequence>
<gene>
    <name evidence="2" type="ORF">GTP23_09100</name>
</gene>